<organism evidence="2 3">
    <name type="scientific">Trebonia kvetii</name>
    <dbReference type="NCBI Taxonomy" id="2480626"/>
    <lineage>
        <taxon>Bacteria</taxon>
        <taxon>Bacillati</taxon>
        <taxon>Actinomycetota</taxon>
        <taxon>Actinomycetes</taxon>
        <taxon>Streptosporangiales</taxon>
        <taxon>Treboniaceae</taxon>
        <taxon>Trebonia</taxon>
    </lineage>
</organism>
<sequence length="148" mass="15553">MSGEPPIVRHLEDVVPRLISPADTVRLATLVRPADGTGISVFYEVWDPGGSQPPNSHPDSTEIFVVLRGTGRAHSDGHAADLRAGDVLVLPPGSVHRIENTSSTERLYTVTILDNDPSAVPGGFAALVDRGTPVGWQDADKDVLAGGS</sequence>
<comment type="caution">
    <text evidence="2">The sequence shown here is derived from an EMBL/GenBank/DDBJ whole genome shotgun (WGS) entry which is preliminary data.</text>
</comment>
<dbReference type="InterPro" id="IPR052538">
    <property type="entry name" value="Flavonoid_dioxygenase-like"/>
</dbReference>
<dbReference type="RefSeq" id="WP_145856526.1">
    <property type="nucleotide sequence ID" value="NZ_RPFW01000004.1"/>
</dbReference>
<dbReference type="PANTHER" id="PTHR43346">
    <property type="entry name" value="LIGAND BINDING DOMAIN PROTEIN, PUTATIVE (AFU_ORTHOLOGUE AFUA_6G14370)-RELATED"/>
    <property type="match status" value="1"/>
</dbReference>
<name>A0A6P2BZI0_9ACTN</name>
<protein>
    <submittedName>
        <fullName evidence="2">Cupin domain-containing protein</fullName>
    </submittedName>
</protein>
<evidence type="ECO:0000259" key="1">
    <source>
        <dbReference type="SMART" id="SM00835"/>
    </source>
</evidence>
<evidence type="ECO:0000313" key="2">
    <source>
        <dbReference type="EMBL" id="TVZ03601.1"/>
    </source>
</evidence>
<reference evidence="2 3" key="1">
    <citation type="submission" date="2018-11" db="EMBL/GenBank/DDBJ databases">
        <title>Trebonia kvetii gen.nov., sp.nov., a novel acidophilic actinobacterium, and proposal of the new actinobacterial family Treboniaceae fam. nov.</title>
        <authorList>
            <person name="Rapoport D."/>
            <person name="Sagova-Mareckova M."/>
            <person name="Sedlacek I."/>
            <person name="Provaznik J."/>
            <person name="Kralova S."/>
            <person name="Pavlinic D."/>
            <person name="Benes V."/>
            <person name="Kopecky J."/>
        </authorList>
    </citation>
    <scope>NUCLEOTIDE SEQUENCE [LARGE SCALE GENOMIC DNA]</scope>
    <source>
        <strain evidence="2 3">15Tr583</strain>
    </source>
</reference>
<dbReference type="OrthoDB" id="9791637at2"/>
<dbReference type="Pfam" id="PF07883">
    <property type="entry name" value="Cupin_2"/>
    <property type="match status" value="1"/>
</dbReference>
<feature type="domain" description="Cupin type-1" evidence="1">
    <location>
        <begin position="20"/>
        <end position="140"/>
    </location>
</feature>
<evidence type="ECO:0000313" key="3">
    <source>
        <dbReference type="Proteomes" id="UP000460272"/>
    </source>
</evidence>
<dbReference type="InterPro" id="IPR013096">
    <property type="entry name" value="Cupin_2"/>
</dbReference>
<dbReference type="InterPro" id="IPR006045">
    <property type="entry name" value="Cupin_1"/>
</dbReference>
<dbReference type="InterPro" id="IPR011051">
    <property type="entry name" value="RmlC_Cupin_sf"/>
</dbReference>
<gene>
    <name evidence="2" type="ORF">EAS64_24865</name>
</gene>
<dbReference type="SMART" id="SM00835">
    <property type="entry name" value="Cupin_1"/>
    <property type="match status" value="1"/>
</dbReference>
<dbReference type="Proteomes" id="UP000460272">
    <property type="component" value="Unassembled WGS sequence"/>
</dbReference>
<dbReference type="SUPFAM" id="SSF51182">
    <property type="entry name" value="RmlC-like cupins"/>
    <property type="match status" value="1"/>
</dbReference>
<keyword evidence="3" id="KW-1185">Reference proteome</keyword>
<dbReference type="AlphaFoldDB" id="A0A6P2BZI0"/>
<dbReference type="EMBL" id="RPFW01000004">
    <property type="protein sequence ID" value="TVZ03601.1"/>
    <property type="molecule type" value="Genomic_DNA"/>
</dbReference>
<proteinExistence type="predicted"/>
<dbReference type="InterPro" id="IPR014710">
    <property type="entry name" value="RmlC-like_jellyroll"/>
</dbReference>
<accession>A0A6P2BZI0</accession>
<dbReference type="PANTHER" id="PTHR43346:SF1">
    <property type="entry name" value="QUERCETIN 2,3-DIOXYGENASE-RELATED"/>
    <property type="match status" value="1"/>
</dbReference>
<dbReference type="Gene3D" id="2.60.120.10">
    <property type="entry name" value="Jelly Rolls"/>
    <property type="match status" value="1"/>
</dbReference>